<keyword evidence="1" id="KW-0812">Transmembrane</keyword>
<keyword evidence="3" id="KW-1185">Reference proteome</keyword>
<evidence type="ECO:0000256" key="1">
    <source>
        <dbReference type="SAM" id="Phobius"/>
    </source>
</evidence>
<feature type="transmembrane region" description="Helical" evidence="1">
    <location>
        <begin position="36"/>
        <end position="59"/>
    </location>
</feature>
<sequence>MKIYIFMFILLVFLELVCSFMLIFNVKKSENLSLGLLILNMLVVILSYITKVSFFYNIIYSSIKFNIFYLVINFILILGYFGIDDNLKPIHRIFVSLFYLLNTFGLIIFILN</sequence>
<keyword evidence="1" id="KW-0472">Membrane</keyword>
<organism evidence="2 3">
    <name type="scientific">Oceanivirga miroungae</name>
    <dbReference type="NCBI Taxonomy" id="1130046"/>
    <lineage>
        <taxon>Bacteria</taxon>
        <taxon>Fusobacteriati</taxon>
        <taxon>Fusobacteriota</taxon>
        <taxon>Fusobacteriia</taxon>
        <taxon>Fusobacteriales</taxon>
        <taxon>Leptotrichiaceae</taxon>
        <taxon>Oceanivirga</taxon>
    </lineage>
</organism>
<dbReference type="EMBL" id="CABWIB010000001">
    <property type="protein sequence ID" value="VWL85718.1"/>
    <property type="molecule type" value="Genomic_DNA"/>
</dbReference>
<name>A0A6I8MBV5_9FUSO</name>
<evidence type="ECO:0000313" key="3">
    <source>
        <dbReference type="Proteomes" id="UP000419017"/>
    </source>
</evidence>
<evidence type="ECO:0000313" key="2">
    <source>
        <dbReference type="EMBL" id="VWL85718.1"/>
    </source>
</evidence>
<accession>A0A6I8MBV5</accession>
<dbReference type="AlphaFoldDB" id="A0A6I8MBV5"/>
<feature type="transmembrane region" description="Helical" evidence="1">
    <location>
        <begin position="90"/>
        <end position="111"/>
    </location>
</feature>
<gene>
    <name evidence="2" type="ORF">OMES3154_01006</name>
</gene>
<dbReference type="Proteomes" id="UP000419017">
    <property type="component" value="Unassembled WGS sequence"/>
</dbReference>
<reference evidence="2 3" key="1">
    <citation type="submission" date="2019-10" db="EMBL/GenBank/DDBJ databases">
        <authorList>
            <person name="Blom J."/>
        </authorList>
    </citation>
    <scope>NUCLEOTIDE SEQUENCE [LARGE SCALE GENOMIC DNA]</scope>
    <source>
        <strain evidence="2 3">ES3154-GLU</strain>
    </source>
</reference>
<dbReference type="RefSeq" id="WP_156683692.1">
    <property type="nucleotide sequence ID" value="NZ_CABWIB010000001.1"/>
</dbReference>
<feature type="transmembrane region" description="Helical" evidence="1">
    <location>
        <begin position="6"/>
        <end position="24"/>
    </location>
</feature>
<protein>
    <submittedName>
        <fullName evidence="2">Uncharacterized protein</fullName>
    </submittedName>
</protein>
<feature type="transmembrane region" description="Helical" evidence="1">
    <location>
        <begin position="65"/>
        <end position="83"/>
    </location>
</feature>
<keyword evidence="1" id="KW-1133">Transmembrane helix</keyword>
<proteinExistence type="predicted"/>